<evidence type="ECO:0000256" key="1">
    <source>
        <dbReference type="SAM" id="SignalP"/>
    </source>
</evidence>
<protein>
    <submittedName>
        <fullName evidence="3">DUF4300 family protein</fullName>
    </submittedName>
</protein>
<feature type="signal peptide" evidence="1">
    <location>
        <begin position="1"/>
        <end position="22"/>
    </location>
</feature>
<dbReference type="AlphaFoldDB" id="A0A926EMF6"/>
<comment type="caution">
    <text evidence="3">The sequence shown here is derived from an EMBL/GenBank/DDBJ whole genome shotgun (WGS) entry which is preliminary data.</text>
</comment>
<gene>
    <name evidence="3" type="ORF">H8718_14725</name>
</gene>
<dbReference type="InterPro" id="IPR025389">
    <property type="entry name" value="DUF4300"/>
</dbReference>
<feature type="domain" description="DUF4300" evidence="2">
    <location>
        <begin position="37"/>
        <end position="286"/>
    </location>
</feature>
<sequence length="288" mass="33454">MKYKKIFIGVLMLLGSTMMVMSGCSSKSEEKNEEVLTYSNLVDEEGKQEVEEYLLERGVPAQSMKVFRDWVNDYNEHINAKENLKKGFQTISTAQADYKEIDFEPRENEEGIPYSEINCRLTAFLLFKDFVSITHPIEAADNYLMFDVEAMEQYPLMAFDKGDESKFITLFNPVVVEDTTDKDKHIKSISEEWQNRGISFEEVEGISLLNLWMHDPYEQKRFVGHSGILVSLEESFIFIEKYSASNPFQVSKFNEKQEVIDYLLSREDIYGDDSESDIIITENEKVVY</sequence>
<keyword evidence="1" id="KW-0732">Signal</keyword>
<organism evidence="3 4">
    <name type="scientific">Zhenhengia yiwuensis</name>
    <dbReference type="NCBI Taxonomy" id="2763666"/>
    <lineage>
        <taxon>Bacteria</taxon>
        <taxon>Bacillati</taxon>
        <taxon>Bacillota</taxon>
        <taxon>Clostridia</taxon>
        <taxon>Lachnospirales</taxon>
        <taxon>Lachnospiraceae</taxon>
        <taxon>Zhenhengia</taxon>
    </lineage>
</organism>
<evidence type="ECO:0000313" key="3">
    <source>
        <dbReference type="EMBL" id="MBC8580772.1"/>
    </source>
</evidence>
<dbReference type="PROSITE" id="PS51257">
    <property type="entry name" value="PROKAR_LIPOPROTEIN"/>
    <property type="match status" value="1"/>
</dbReference>
<evidence type="ECO:0000313" key="4">
    <source>
        <dbReference type="Proteomes" id="UP000655830"/>
    </source>
</evidence>
<accession>A0A926EMF6</accession>
<evidence type="ECO:0000259" key="2">
    <source>
        <dbReference type="Pfam" id="PF14133"/>
    </source>
</evidence>
<keyword evidence="4" id="KW-1185">Reference proteome</keyword>
<dbReference type="Pfam" id="PF14133">
    <property type="entry name" value="DUF4300"/>
    <property type="match status" value="1"/>
</dbReference>
<reference evidence="3" key="1">
    <citation type="submission" date="2020-08" db="EMBL/GenBank/DDBJ databases">
        <title>Genome public.</title>
        <authorList>
            <person name="Liu C."/>
            <person name="Sun Q."/>
        </authorList>
    </citation>
    <scope>NUCLEOTIDE SEQUENCE</scope>
    <source>
        <strain evidence="3">NSJ-12</strain>
    </source>
</reference>
<dbReference type="RefSeq" id="WP_249333482.1">
    <property type="nucleotide sequence ID" value="NZ_JACRSY010000028.1"/>
</dbReference>
<dbReference type="EMBL" id="JACRSY010000028">
    <property type="protein sequence ID" value="MBC8580772.1"/>
    <property type="molecule type" value="Genomic_DNA"/>
</dbReference>
<proteinExistence type="predicted"/>
<dbReference type="Proteomes" id="UP000655830">
    <property type="component" value="Unassembled WGS sequence"/>
</dbReference>
<name>A0A926EMF6_9FIRM</name>
<feature type="chain" id="PRO_5039005328" evidence="1">
    <location>
        <begin position="23"/>
        <end position="288"/>
    </location>
</feature>